<name>A0A2I0HK66_PUNGR</name>
<dbReference type="SUPFAM" id="SSF81606">
    <property type="entry name" value="PP2C-like"/>
    <property type="match status" value="1"/>
</dbReference>
<reference evidence="2 3" key="1">
    <citation type="submission" date="2017-11" db="EMBL/GenBank/DDBJ databases">
        <title>De-novo sequencing of pomegranate (Punica granatum L.) genome.</title>
        <authorList>
            <person name="Akparov Z."/>
            <person name="Amiraslanov A."/>
            <person name="Hajiyeva S."/>
            <person name="Abbasov M."/>
            <person name="Kaur K."/>
            <person name="Hamwieh A."/>
            <person name="Solovyev V."/>
            <person name="Salamov A."/>
            <person name="Braich B."/>
            <person name="Kosarev P."/>
            <person name="Mahmoud A."/>
            <person name="Hajiyev E."/>
            <person name="Babayeva S."/>
            <person name="Izzatullayeva V."/>
            <person name="Mammadov A."/>
            <person name="Mammadov A."/>
            <person name="Sharifova S."/>
            <person name="Ojaghi J."/>
            <person name="Eynullazada K."/>
            <person name="Bayramov B."/>
            <person name="Abdulazimova A."/>
            <person name="Shahmuradov I."/>
        </authorList>
    </citation>
    <scope>NUCLEOTIDE SEQUENCE [LARGE SCALE GENOMIC DNA]</scope>
    <source>
        <strain evidence="3">cv. AG2017</strain>
        <tissue evidence="2">Leaf</tissue>
    </source>
</reference>
<dbReference type="InterPro" id="IPR036457">
    <property type="entry name" value="PPM-type-like_dom_sf"/>
</dbReference>
<sequence length="153" mass="17545">MPPQRTANQRRAAEEDELDRRMEDISYDEANPIFDIYSDEDQEEVAEFVFDDQGKPTFVVNKSLLNDIGAWADIGFRSSMEYVYVCVDNFAHDYGFENLSGGLNVFYGVFDGHGGKHAVDFAYCRLLRIILEDKDFLHEDHAADFIFGLLGRI</sequence>
<evidence type="ECO:0000313" key="3">
    <source>
        <dbReference type="Proteomes" id="UP000233551"/>
    </source>
</evidence>
<accession>A0A2I0HK66</accession>
<evidence type="ECO:0000256" key="1">
    <source>
        <dbReference type="SAM" id="MobiDB-lite"/>
    </source>
</evidence>
<comment type="caution">
    <text evidence="2">The sequence shown here is derived from an EMBL/GenBank/DDBJ whole genome shotgun (WGS) entry which is preliminary data.</text>
</comment>
<proteinExistence type="predicted"/>
<gene>
    <name evidence="2" type="ORF">CRG98_047629</name>
</gene>
<dbReference type="InterPro" id="IPR000222">
    <property type="entry name" value="PP2C_BS"/>
</dbReference>
<feature type="region of interest" description="Disordered" evidence="1">
    <location>
        <begin position="1"/>
        <end position="21"/>
    </location>
</feature>
<protein>
    <submittedName>
        <fullName evidence="2">Uncharacterized protein</fullName>
    </submittedName>
</protein>
<keyword evidence="3" id="KW-1185">Reference proteome</keyword>
<dbReference type="EMBL" id="PGOL01008147">
    <property type="protein sequence ID" value="PKI31983.1"/>
    <property type="molecule type" value="Genomic_DNA"/>
</dbReference>
<dbReference type="Gene3D" id="3.60.40.10">
    <property type="entry name" value="PPM-type phosphatase domain"/>
    <property type="match status" value="1"/>
</dbReference>
<dbReference type="AlphaFoldDB" id="A0A2I0HK66"/>
<dbReference type="PROSITE" id="PS01032">
    <property type="entry name" value="PPM_1"/>
    <property type="match status" value="1"/>
</dbReference>
<dbReference type="GO" id="GO:0043169">
    <property type="term" value="F:cation binding"/>
    <property type="evidence" value="ECO:0007669"/>
    <property type="project" value="InterPro"/>
</dbReference>
<dbReference type="Proteomes" id="UP000233551">
    <property type="component" value="Unassembled WGS sequence"/>
</dbReference>
<evidence type="ECO:0000313" key="2">
    <source>
        <dbReference type="EMBL" id="PKI31983.1"/>
    </source>
</evidence>
<organism evidence="2 3">
    <name type="scientific">Punica granatum</name>
    <name type="common">Pomegranate</name>
    <dbReference type="NCBI Taxonomy" id="22663"/>
    <lineage>
        <taxon>Eukaryota</taxon>
        <taxon>Viridiplantae</taxon>
        <taxon>Streptophyta</taxon>
        <taxon>Embryophyta</taxon>
        <taxon>Tracheophyta</taxon>
        <taxon>Spermatophyta</taxon>
        <taxon>Magnoliopsida</taxon>
        <taxon>eudicotyledons</taxon>
        <taxon>Gunneridae</taxon>
        <taxon>Pentapetalae</taxon>
        <taxon>rosids</taxon>
        <taxon>malvids</taxon>
        <taxon>Myrtales</taxon>
        <taxon>Lythraceae</taxon>
        <taxon>Punica</taxon>
    </lineage>
</organism>
<dbReference type="STRING" id="22663.A0A2I0HK66"/>